<feature type="transmembrane region" description="Helical" evidence="2">
    <location>
        <begin position="167"/>
        <end position="189"/>
    </location>
</feature>
<protein>
    <recommendedName>
        <fullName evidence="4">DUF7872 domain-containing protein</fullName>
    </recommendedName>
</protein>
<dbReference type="EMBL" id="MU167348">
    <property type="protein sequence ID" value="KAG0142428.1"/>
    <property type="molecule type" value="Genomic_DNA"/>
</dbReference>
<dbReference type="PANTHER" id="PTHR33339">
    <property type="entry name" value="LYSM DOMAIN-CONTAINING PROTEIN"/>
    <property type="match status" value="1"/>
</dbReference>
<evidence type="ECO:0000256" key="2">
    <source>
        <dbReference type="SAM" id="Phobius"/>
    </source>
</evidence>
<keyword evidence="2" id="KW-0812">Transmembrane</keyword>
<dbReference type="AlphaFoldDB" id="A0A9P6NE94"/>
<keyword evidence="2" id="KW-0472">Membrane</keyword>
<dbReference type="Proteomes" id="UP000886653">
    <property type="component" value="Unassembled WGS sequence"/>
</dbReference>
<dbReference type="InterPro" id="IPR057194">
    <property type="entry name" value="DUF7872"/>
</dbReference>
<dbReference type="OrthoDB" id="2501264at2759"/>
<evidence type="ECO:0000256" key="3">
    <source>
        <dbReference type="SAM" id="SignalP"/>
    </source>
</evidence>
<evidence type="ECO:0000256" key="1">
    <source>
        <dbReference type="SAM" id="MobiDB-lite"/>
    </source>
</evidence>
<organism evidence="5 6">
    <name type="scientific">Cronartium quercuum f. sp. fusiforme G11</name>
    <dbReference type="NCBI Taxonomy" id="708437"/>
    <lineage>
        <taxon>Eukaryota</taxon>
        <taxon>Fungi</taxon>
        <taxon>Dikarya</taxon>
        <taxon>Basidiomycota</taxon>
        <taxon>Pucciniomycotina</taxon>
        <taxon>Pucciniomycetes</taxon>
        <taxon>Pucciniales</taxon>
        <taxon>Coleosporiaceae</taxon>
        <taxon>Cronartium</taxon>
    </lineage>
</organism>
<keyword evidence="2" id="KW-1133">Transmembrane helix</keyword>
<dbReference type="PANTHER" id="PTHR33339:SF1">
    <property type="entry name" value="LYSM DOMAIN-CONTAINING PROTEIN"/>
    <property type="match status" value="1"/>
</dbReference>
<feature type="signal peptide" evidence="3">
    <location>
        <begin position="1"/>
        <end position="28"/>
    </location>
</feature>
<feature type="transmembrane region" description="Helical" evidence="2">
    <location>
        <begin position="228"/>
        <end position="256"/>
    </location>
</feature>
<feature type="region of interest" description="Disordered" evidence="1">
    <location>
        <begin position="42"/>
        <end position="70"/>
    </location>
</feature>
<feature type="compositionally biased region" description="Polar residues" evidence="1">
    <location>
        <begin position="45"/>
        <end position="70"/>
    </location>
</feature>
<gene>
    <name evidence="5" type="ORF">CROQUDRAFT_673532</name>
</gene>
<keyword evidence="6" id="KW-1185">Reference proteome</keyword>
<evidence type="ECO:0000313" key="5">
    <source>
        <dbReference type="EMBL" id="KAG0142428.1"/>
    </source>
</evidence>
<feature type="transmembrane region" description="Helical" evidence="2">
    <location>
        <begin position="201"/>
        <end position="222"/>
    </location>
</feature>
<evidence type="ECO:0000259" key="4">
    <source>
        <dbReference type="Pfam" id="PF25278"/>
    </source>
</evidence>
<reference evidence="5" key="1">
    <citation type="submission" date="2013-11" db="EMBL/GenBank/DDBJ databases">
        <title>Genome sequence of the fusiform rust pathogen reveals effectors for host alternation and coevolution with pine.</title>
        <authorList>
            <consortium name="DOE Joint Genome Institute"/>
            <person name="Smith K."/>
            <person name="Pendleton A."/>
            <person name="Kubisiak T."/>
            <person name="Anderson C."/>
            <person name="Salamov A."/>
            <person name="Aerts A."/>
            <person name="Riley R."/>
            <person name="Clum A."/>
            <person name="Lindquist E."/>
            <person name="Ence D."/>
            <person name="Campbell M."/>
            <person name="Kronenberg Z."/>
            <person name="Feau N."/>
            <person name="Dhillon B."/>
            <person name="Hamelin R."/>
            <person name="Burleigh J."/>
            <person name="Smith J."/>
            <person name="Yandell M."/>
            <person name="Nelson C."/>
            <person name="Grigoriev I."/>
            <person name="Davis J."/>
        </authorList>
    </citation>
    <scope>NUCLEOTIDE SEQUENCE</scope>
    <source>
        <strain evidence="5">G11</strain>
    </source>
</reference>
<accession>A0A9P6NE94</accession>
<keyword evidence="3" id="KW-0732">Signal</keyword>
<feature type="chain" id="PRO_5040165165" description="DUF7872 domain-containing protein" evidence="3">
    <location>
        <begin position="29"/>
        <end position="495"/>
    </location>
</feature>
<comment type="caution">
    <text evidence="5">The sequence shown here is derived from an EMBL/GenBank/DDBJ whole genome shotgun (WGS) entry which is preliminary data.</text>
</comment>
<sequence>MNKFKVLSIFAIISCAICLESNTHSASAETFFSKLRKRDALPPSLSHSTPSANSIQSVNVPKSTQSATNSSHLGLSHQASFNSSGPCAVYPLDQSTWNRFHWDDYLHSFPGGANLSVQDYARSVGANNFKCGIGENCNVGQLCTPVTFPDWYILLSAQHLNMYINKMYNILGFAHSLTQSTVSSIWIDLFPAVVNYKDLKAVFIAETVAAGIQVLGGLYLLLFADPALLFITVPFALTSVVSLPFTAFMLASLIVITIAQGLLNFHSVAGPPQTNQFDLWSEFNYELSERQHAAQELLANTTTSLFHAGISADNGLGKALTNGTFINPLKLKNTFEIQHDVKNATTALAISKLLRAMNAFVTIGSDPCDPNKKTSKHSEDRLSYCSPNGTLMNIIRAVPHKTKAINEFKNAHILADKYGYTTEYIVTKSWECQQKYGLGGPNRTATNLTNSQIVNSVLDCSFDLPVCDCRRDDIAHLRKKGKRTVKVCRGAGLPI</sequence>
<proteinExistence type="predicted"/>
<evidence type="ECO:0000313" key="6">
    <source>
        <dbReference type="Proteomes" id="UP000886653"/>
    </source>
</evidence>
<feature type="domain" description="DUF7872" evidence="4">
    <location>
        <begin position="271"/>
        <end position="495"/>
    </location>
</feature>
<name>A0A9P6NE94_9BASI</name>
<dbReference type="Pfam" id="PF25278">
    <property type="entry name" value="DUF7872"/>
    <property type="match status" value="1"/>
</dbReference>